<gene>
    <name evidence="6" type="ORF">LAME_0E01882G</name>
</gene>
<dbReference type="OrthoDB" id="120967at2759"/>
<dbReference type="PROSITE" id="PS50195">
    <property type="entry name" value="PX"/>
    <property type="match status" value="1"/>
</dbReference>
<dbReference type="InterPro" id="IPR013937">
    <property type="entry name" value="Sorting_nexin_C"/>
</dbReference>
<evidence type="ECO:0000259" key="5">
    <source>
        <dbReference type="PROSITE" id="PS51207"/>
    </source>
</evidence>
<dbReference type="EMBL" id="LT598481">
    <property type="protein sequence ID" value="SCU88999.1"/>
    <property type="molecule type" value="Genomic_DNA"/>
</dbReference>
<dbReference type="Proteomes" id="UP000191144">
    <property type="component" value="Chromosome E"/>
</dbReference>
<feature type="region of interest" description="Disordered" evidence="2">
    <location>
        <begin position="671"/>
        <end position="704"/>
    </location>
</feature>
<feature type="region of interest" description="Disordered" evidence="2">
    <location>
        <begin position="77"/>
        <end position="103"/>
    </location>
</feature>
<name>A0A1G4JFJ3_9SACH</name>
<dbReference type="PANTHER" id="PTHR22775">
    <property type="entry name" value="SORTING NEXIN"/>
    <property type="match status" value="1"/>
</dbReference>
<evidence type="ECO:0000256" key="1">
    <source>
        <dbReference type="ARBA" id="ARBA00010883"/>
    </source>
</evidence>
<dbReference type="InterPro" id="IPR001683">
    <property type="entry name" value="PX_dom"/>
</dbReference>
<proteinExistence type="inferred from homology"/>
<dbReference type="InterPro" id="IPR016137">
    <property type="entry name" value="RGS"/>
</dbReference>
<comment type="similarity">
    <text evidence="1">Belongs to the sorting nexin family.</text>
</comment>
<dbReference type="SMART" id="SM00312">
    <property type="entry name" value="PX"/>
    <property type="match status" value="1"/>
</dbReference>
<dbReference type="InterPro" id="IPR036305">
    <property type="entry name" value="RGS_sf"/>
</dbReference>
<dbReference type="Pfam" id="PF02194">
    <property type="entry name" value="PXA"/>
    <property type="match status" value="1"/>
</dbReference>
<dbReference type="SMART" id="SM00315">
    <property type="entry name" value="RGS"/>
    <property type="match status" value="1"/>
</dbReference>
<dbReference type="SMART" id="SM00313">
    <property type="entry name" value="PXA"/>
    <property type="match status" value="1"/>
</dbReference>
<dbReference type="PROSITE" id="PS50132">
    <property type="entry name" value="RGS"/>
    <property type="match status" value="1"/>
</dbReference>
<reference evidence="7" key="1">
    <citation type="submission" date="2016-03" db="EMBL/GenBank/DDBJ databases">
        <authorList>
            <person name="Devillers Hugo."/>
        </authorList>
    </citation>
    <scope>NUCLEOTIDE SEQUENCE [LARGE SCALE GENOMIC DNA]</scope>
</reference>
<dbReference type="AlphaFoldDB" id="A0A1G4JFJ3"/>
<dbReference type="Gene3D" id="1.10.167.10">
    <property type="entry name" value="Regulator of G-protein Signalling 4, domain 2"/>
    <property type="match status" value="1"/>
</dbReference>
<dbReference type="SUPFAM" id="SSF64268">
    <property type="entry name" value="PX domain"/>
    <property type="match status" value="1"/>
</dbReference>
<evidence type="ECO:0000256" key="2">
    <source>
        <dbReference type="SAM" id="MobiDB-lite"/>
    </source>
</evidence>
<dbReference type="SUPFAM" id="SSF48097">
    <property type="entry name" value="Regulator of G-protein signaling, RGS"/>
    <property type="match status" value="1"/>
</dbReference>
<accession>A0A1G4JFJ3</accession>
<sequence length="1138" mass="128830">MAYLFATVCTLLGVYARQKVLKLLLGVGISKIVFWISLLIVSQLTAIRTYMPSPWTVIALFLVARALSQAGEFEIKPDPTARKLPGNGGEDSRSRTSNQSTRPILPEEPEISYELEHIIDNIIRDFVVSWYSSISDDTEAPFLSELSTILDEMTRKFQKTVCKIDLPELLICKILPVVTRHFKAYKTARKAVKIIHNDAREDNQSFAIAVEFGREYKIHKSISLGLDDLSIGLEKYSRLNSDLLLQTLMSPKQLSSRFVRIISREVLCCCIFSPLLQKVTEPCFINAFIVSTADALLEERSQVRELRAALSSQLDESPSTSSQPFDQSSLLNDVVIGIEADASGFKEVLKGISCIKTEKTLRSLKVSLMCQIVKLKKLENLRKEESLLLSRYNLALNLIESRLRYLRTNLFGLPPSQATVESGEFEALEKFIDSVSISDVLKDKSCKGFFSDYLRTQDTKGERCLGFWSKVEEFKNPLEDANNGELAVVSDEGFDDLVKIVEEFFAGRNLFIMQALNEQCAAHVSDFGSTLTHNGKVAASEHYSAARRNVLQLHSLAFNFLERSCFPAFKQSDEFLRMVSDSESQASISAFKTIAAELANNDDNMGWNSPHSNANDVAQVLESLEQKENKDLEGRTTNGVRARKSYSNLFGKRNDSSLFENKIFEDDGSMNEEYDTCSDEDGHDSSYLLESSESSRKTGCDESEPDLAIRSLNQSTLKNTIAELTISIDHLKKQLSLINHLGLKADLTDSVPELRLLRKSERAVNREILQQELLRQQLIVQEDANSLYKKCQISIKTSLSDISPRSGREVVFYVVSVSHVSNEILTSWDVPRRYNEFYELNAYLKTRYKGLVNFLQRKEYFPEKVKMSLVYHVSKNLLYKERTVKLERFLRCLLQIPEICQDTHFRRFLTDTNSAFTIKQGLGRKENREKLLSRVDSVSSKLFESKANVSAPSGTLKEAKTSVSLRHNYDNLFLDDEESKKGVFIRPLCGFLVSVFSLKDSRSSWLRGRALLVVIQQLLGSTIEKYIKDSIERITNPASIAATARKIRMKLWVDDVFFKNSEQKDLIREREEGAQIGMEAKSKLQNLMGETCGRVFGLKTSKEASAEIFSMLQNEYLNASLLLEIIDIILAELFANIT</sequence>
<protein>
    <submittedName>
        <fullName evidence="6">LAME_0E01882g1_1</fullName>
    </submittedName>
</protein>
<dbReference type="PANTHER" id="PTHR22775:SF3">
    <property type="entry name" value="SORTING NEXIN-13"/>
    <property type="match status" value="1"/>
</dbReference>
<dbReference type="PROSITE" id="PS51207">
    <property type="entry name" value="PXA"/>
    <property type="match status" value="1"/>
</dbReference>
<evidence type="ECO:0000313" key="7">
    <source>
        <dbReference type="Proteomes" id="UP000191144"/>
    </source>
</evidence>
<evidence type="ECO:0000259" key="4">
    <source>
        <dbReference type="PROSITE" id="PS50195"/>
    </source>
</evidence>
<feature type="domain" description="PX" evidence="4">
    <location>
        <begin position="791"/>
        <end position="916"/>
    </location>
</feature>
<dbReference type="InterPro" id="IPR036871">
    <property type="entry name" value="PX_dom_sf"/>
</dbReference>
<feature type="compositionally biased region" description="Acidic residues" evidence="2">
    <location>
        <begin position="671"/>
        <end position="682"/>
    </location>
</feature>
<dbReference type="InterPro" id="IPR003114">
    <property type="entry name" value="Phox_assoc"/>
</dbReference>
<evidence type="ECO:0000259" key="3">
    <source>
        <dbReference type="PROSITE" id="PS50132"/>
    </source>
</evidence>
<dbReference type="Gene3D" id="3.30.1520.10">
    <property type="entry name" value="Phox-like domain"/>
    <property type="match status" value="1"/>
</dbReference>
<feature type="domain" description="PXA" evidence="5">
    <location>
        <begin position="108"/>
        <end position="297"/>
    </location>
</feature>
<dbReference type="Pfam" id="PF00615">
    <property type="entry name" value="RGS"/>
    <property type="match status" value="1"/>
</dbReference>
<dbReference type="GO" id="GO:0035091">
    <property type="term" value="F:phosphatidylinositol binding"/>
    <property type="evidence" value="ECO:0007669"/>
    <property type="project" value="InterPro"/>
</dbReference>
<dbReference type="Pfam" id="PF00787">
    <property type="entry name" value="PX"/>
    <property type="match status" value="1"/>
</dbReference>
<evidence type="ECO:0000313" key="6">
    <source>
        <dbReference type="EMBL" id="SCU88999.1"/>
    </source>
</evidence>
<dbReference type="Pfam" id="PF08628">
    <property type="entry name" value="Nexin_C"/>
    <property type="match status" value="1"/>
</dbReference>
<dbReference type="InterPro" id="IPR044926">
    <property type="entry name" value="RGS_subdomain_2"/>
</dbReference>
<feature type="domain" description="RGS" evidence="3">
    <location>
        <begin position="436"/>
        <end position="579"/>
    </location>
</feature>
<organism evidence="6 7">
    <name type="scientific">Lachancea meyersii CBS 8951</name>
    <dbReference type="NCBI Taxonomy" id="1266667"/>
    <lineage>
        <taxon>Eukaryota</taxon>
        <taxon>Fungi</taxon>
        <taxon>Dikarya</taxon>
        <taxon>Ascomycota</taxon>
        <taxon>Saccharomycotina</taxon>
        <taxon>Saccharomycetes</taxon>
        <taxon>Saccharomycetales</taxon>
        <taxon>Saccharomycetaceae</taxon>
        <taxon>Lachancea</taxon>
    </lineage>
</organism>
<keyword evidence="7" id="KW-1185">Reference proteome</keyword>